<dbReference type="FunFam" id="3.90.226.10:FF:000048">
    <property type="entry name" value="3,2-trans-enoyl-CoA isomerase"/>
    <property type="match status" value="1"/>
</dbReference>
<keyword evidence="4" id="KW-0576">Peroxisome</keyword>
<dbReference type="SUPFAM" id="SSF52096">
    <property type="entry name" value="ClpP/crotonase"/>
    <property type="match status" value="1"/>
</dbReference>
<keyword evidence="7" id="KW-1185">Reference proteome</keyword>
<evidence type="ECO:0008006" key="8">
    <source>
        <dbReference type="Google" id="ProtNLM"/>
    </source>
</evidence>
<comment type="similarity">
    <text evidence="3">Belongs to the enoyl-CoA hydratase/isomerase family.</text>
</comment>
<keyword evidence="5" id="KW-0413">Isomerase</keyword>
<dbReference type="AlphaFoldDB" id="A0A2S5BCP8"/>
<dbReference type="PANTHER" id="PTHR43684:SF1">
    <property type="entry name" value="ENOYL-COA DELTA ISOMERASE 2"/>
    <property type="match status" value="1"/>
</dbReference>
<dbReference type="EMBL" id="PJQD01000023">
    <property type="protein sequence ID" value="POY74550.1"/>
    <property type="molecule type" value="Genomic_DNA"/>
</dbReference>
<dbReference type="GO" id="GO:0004165">
    <property type="term" value="F:delta(3)-delta(2)-enoyl-CoA isomerase activity"/>
    <property type="evidence" value="ECO:0007669"/>
    <property type="project" value="UniProtKB-ARBA"/>
</dbReference>
<accession>A0A2S5BCP8</accession>
<dbReference type="Proteomes" id="UP000237144">
    <property type="component" value="Unassembled WGS sequence"/>
</dbReference>
<dbReference type="Gene3D" id="3.90.226.10">
    <property type="entry name" value="2-enoyl-CoA Hydratase, Chain A, domain 1"/>
    <property type="match status" value="1"/>
</dbReference>
<evidence type="ECO:0000256" key="1">
    <source>
        <dbReference type="ARBA" id="ARBA00004275"/>
    </source>
</evidence>
<reference evidence="6 7" key="1">
    <citation type="journal article" date="2018" name="Front. Microbiol.">
        <title>Prospects for Fungal Bioremediation of Acidic Radioactive Waste Sites: Characterization and Genome Sequence of Rhodotorula taiwanensis MD1149.</title>
        <authorList>
            <person name="Tkavc R."/>
            <person name="Matrosova V.Y."/>
            <person name="Grichenko O.E."/>
            <person name="Gostincar C."/>
            <person name="Volpe R.P."/>
            <person name="Klimenkova P."/>
            <person name="Gaidamakova E.K."/>
            <person name="Zhou C.E."/>
            <person name="Stewart B.J."/>
            <person name="Lyman M.G."/>
            <person name="Malfatti S.A."/>
            <person name="Rubinfeld B."/>
            <person name="Courtot M."/>
            <person name="Singh J."/>
            <person name="Dalgard C.L."/>
            <person name="Hamilton T."/>
            <person name="Frey K.G."/>
            <person name="Gunde-Cimerman N."/>
            <person name="Dugan L."/>
            <person name="Daly M.J."/>
        </authorList>
    </citation>
    <scope>NUCLEOTIDE SEQUENCE [LARGE SCALE GENOMIC DNA]</scope>
    <source>
        <strain evidence="6 7">MD1149</strain>
    </source>
</reference>
<dbReference type="STRING" id="741276.A0A2S5BCP8"/>
<comment type="caution">
    <text evidence="6">The sequence shown here is derived from an EMBL/GenBank/DDBJ whole genome shotgun (WGS) entry which is preliminary data.</text>
</comment>
<dbReference type="InterPro" id="IPR001753">
    <property type="entry name" value="Enoyl-CoA_hydra/iso"/>
</dbReference>
<sequence>MSNSDAILVEIKAPYAIITLNQPKKKNALDFELYKRLTRTFEEIDKKPEVFVTVLTGKGDFMSAGADVKATREDGREADAKARIVARFREGNMALTRSVYRHTKVLVAAMNGPVIGLSAALLGYFDFIFSVEDAYFLTPFSAISLVCEGGSSQSLVQRMGLAKANEALLLGKKLTAKELHANGFINELFPKQPAESFHKQVLAHLDNKLDGLELDAILESKRLIRANLTDPEPTNEREIVAGGERFGTGKPQARFAQLAAKSMRHKI</sequence>
<comment type="pathway">
    <text evidence="2">Lipid metabolism; fatty acid beta-oxidation.</text>
</comment>
<dbReference type="Pfam" id="PF00378">
    <property type="entry name" value="ECH_1"/>
    <property type="match status" value="1"/>
</dbReference>
<dbReference type="GO" id="GO:0006635">
    <property type="term" value="P:fatty acid beta-oxidation"/>
    <property type="evidence" value="ECO:0007669"/>
    <property type="project" value="TreeGrafter"/>
</dbReference>
<evidence type="ECO:0000256" key="5">
    <source>
        <dbReference type="ARBA" id="ARBA00023235"/>
    </source>
</evidence>
<gene>
    <name evidence="6" type="ORF">BMF94_2311</name>
</gene>
<dbReference type="InterPro" id="IPR051053">
    <property type="entry name" value="ECH/Chromodomain_protein"/>
</dbReference>
<organism evidence="6 7">
    <name type="scientific">Rhodotorula taiwanensis</name>
    <dbReference type="NCBI Taxonomy" id="741276"/>
    <lineage>
        <taxon>Eukaryota</taxon>
        <taxon>Fungi</taxon>
        <taxon>Dikarya</taxon>
        <taxon>Basidiomycota</taxon>
        <taxon>Pucciniomycotina</taxon>
        <taxon>Microbotryomycetes</taxon>
        <taxon>Sporidiobolales</taxon>
        <taxon>Sporidiobolaceae</taxon>
        <taxon>Rhodotorula</taxon>
    </lineage>
</organism>
<evidence type="ECO:0000256" key="3">
    <source>
        <dbReference type="ARBA" id="ARBA00005254"/>
    </source>
</evidence>
<dbReference type="OrthoDB" id="448450at2759"/>
<evidence type="ECO:0000313" key="7">
    <source>
        <dbReference type="Proteomes" id="UP000237144"/>
    </source>
</evidence>
<comment type="subcellular location">
    <subcellularLocation>
        <location evidence="1">Peroxisome</location>
    </subcellularLocation>
</comment>
<name>A0A2S5BCP8_9BASI</name>
<dbReference type="GO" id="GO:0005782">
    <property type="term" value="C:peroxisomal matrix"/>
    <property type="evidence" value="ECO:0007669"/>
    <property type="project" value="TreeGrafter"/>
</dbReference>
<dbReference type="PANTHER" id="PTHR43684">
    <property type="match status" value="1"/>
</dbReference>
<protein>
    <recommendedName>
        <fullName evidence="8">Enoyl-CoA hydratase</fullName>
    </recommendedName>
</protein>
<dbReference type="InterPro" id="IPR029045">
    <property type="entry name" value="ClpP/crotonase-like_dom_sf"/>
</dbReference>
<dbReference type="CDD" id="cd06558">
    <property type="entry name" value="crotonase-like"/>
    <property type="match status" value="1"/>
</dbReference>
<evidence type="ECO:0000256" key="4">
    <source>
        <dbReference type="ARBA" id="ARBA00023140"/>
    </source>
</evidence>
<proteinExistence type="inferred from homology"/>
<evidence type="ECO:0000256" key="2">
    <source>
        <dbReference type="ARBA" id="ARBA00005005"/>
    </source>
</evidence>
<evidence type="ECO:0000313" key="6">
    <source>
        <dbReference type="EMBL" id="POY74550.1"/>
    </source>
</evidence>